<dbReference type="PANTHER" id="PTHR34597">
    <property type="entry name" value="SLR1661 PROTEIN"/>
    <property type="match status" value="1"/>
</dbReference>
<keyword evidence="4" id="KW-0732">Signal</keyword>
<feature type="domain" description="Haemolysin activator HlyB C-terminal" evidence="5">
    <location>
        <begin position="243"/>
        <end position="558"/>
    </location>
</feature>
<keyword evidence="9" id="KW-1185">Reference proteome</keyword>
<evidence type="ECO:0000313" key="9">
    <source>
        <dbReference type="Proteomes" id="UP000451565"/>
    </source>
</evidence>
<dbReference type="InterPro" id="IPR005565">
    <property type="entry name" value="Hemolysn_activator_HlyB_C"/>
</dbReference>
<evidence type="ECO:0000256" key="4">
    <source>
        <dbReference type="SAM" id="SignalP"/>
    </source>
</evidence>
<evidence type="ECO:0000313" key="8">
    <source>
        <dbReference type="EMBL" id="MQQ99813.1"/>
    </source>
</evidence>
<gene>
    <name evidence="8" type="ORF">GEV47_03825</name>
</gene>
<dbReference type="Gene3D" id="3.10.20.310">
    <property type="entry name" value="membrane protein fhac"/>
    <property type="match status" value="1"/>
</dbReference>
<organism evidence="8 9">
    <name type="scientific">Glaciimonas soli</name>
    <dbReference type="NCBI Taxonomy" id="2590999"/>
    <lineage>
        <taxon>Bacteria</taxon>
        <taxon>Pseudomonadati</taxon>
        <taxon>Pseudomonadota</taxon>
        <taxon>Betaproteobacteria</taxon>
        <taxon>Burkholderiales</taxon>
        <taxon>Oxalobacteraceae</taxon>
        <taxon>Glaciimonas</taxon>
    </lineage>
</organism>
<evidence type="ECO:0000256" key="1">
    <source>
        <dbReference type="ARBA" id="ARBA00022452"/>
    </source>
</evidence>
<dbReference type="AlphaFoldDB" id="A0A843YPX4"/>
<sequence>MKNSLRLSIITQSIASTLLFAGITSNAHSQTQAISEEQRRRAAEDAAQQDQLRRSQTDALQRQQQLQAPNVDLQNAASAKALNTLTLPTESPCFTIHQFVLAVPPQLSSSAQLAGASALPFDPFRFAQDYLQQYDGACVGQVGLNLIVERLTNLILQKGYSTTRISIPEQDLSTGVMHLTLVPGVIHAIRFADQSLYGAARNAFPTGAGQLLNLRDLEQGLEQMKRVSNQDVNMEIVPTDVPGESDVVLDVKRSKPWTLAANFDNSGAKGTGQLQAGLSLGINNLLGLSDILNLGISSDADRHGGDRGTGGRNVYYAVPMGYWNYSLSASDYTYHQKIAGANEDYVSSGKSQSLEFKVSQLFQRDQFQKNSWQLKLGKRWSDAFIDDTEIGVQKRNTTYVELGWVHTHYFGNAQLDFTLANRWGSPLLGAQSNADDRPSDYPTFMYTIQTVDATLSVPFKIADQPLTYIATFRGQNTRSPLYLTDQFTIGGRYTVRGFDGELTLAGERGFYLRNEFDLPIANTGQSAYVGVDFGKVYGPSVQYLLGDTLAGATVGVRGGFKGFTYDVFSGWALYKPAQFKTATPSVGFNLTYQY</sequence>
<dbReference type="InterPro" id="IPR051544">
    <property type="entry name" value="TPS_OM_transporter"/>
</dbReference>
<dbReference type="PANTHER" id="PTHR34597:SF3">
    <property type="entry name" value="OUTER MEMBRANE TRANSPORTER CDIB"/>
    <property type="match status" value="1"/>
</dbReference>
<proteinExistence type="predicted"/>
<feature type="domain" description="Polypeptide-transport-associated ShlB-type" evidence="6">
    <location>
        <begin position="112"/>
        <end position="184"/>
    </location>
</feature>
<reference evidence="8 9" key="1">
    <citation type="submission" date="2019-10" db="EMBL/GenBank/DDBJ databases">
        <title>Glaciimonas soli sp. nov., a psychrophilic bacterium isolated from the forest soil of a high elevation mountain in Taiwan.</title>
        <authorList>
            <person name="Wang L.-T."/>
            <person name="Shieh W.Y."/>
        </authorList>
    </citation>
    <scope>NUCLEOTIDE SEQUENCE [LARGE SCALE GENOMIC DNA]</scope>
    <source>
        <strain evidence="8 9">GS1</strain>
    </source>
</reference>
<dbReference type="InterPro" id="IPR035251">
    <property type="entry name" value="ShlB_POTRA"/>
</dbReference>
<dbReference type="RefSeq" id="WP_322741537.1">
    <property type="nucleotide sequence ID" value="NZ_WINI01000001.1"/>
</dbReference>
<evidence type="ECO:0000256" key="3">
    <source>
        <dbReference type="ARBA" id="ARBA00023237"/>
    </source>
</evidence>
<evidence type="ECO:0000259" key="5">
    <source>
        <dbReference type="Pfam" id="PF03865"/>
    </source>
</evidence>
<dbReference type="InterPro" id="IPR027282">
    <property type="entry name" value="TPS"/>
</dbReference>
<evidence type="ECO:0000259" key="7">
    <source>
        <dbReference type="Pfam" id="PF17287"/>
    </source>
</evidence>
<dbReference type="Pfam" id="PF17287">
    <property type="entry name" value="POTRA_3"/>
    <property type="match status" value="1"/>
</dbReference>
<protein>
    <submittedName>
        <fullName evidence="8">ShlB/FhaC/HecB family hemolysin secretion/activation protein</fullName>
    </submittedName>
</protein>
<dbReference type="EMBL" id="WINI01000001">
    <property type="protein sequence ID" value="MQQ99813.1"/>
    <property type="molecule type" value="Genomic_DNA"/>
</dbReference>
<evidence type="ECO:0000256" key="2">
    <source>
        <dbReference type="ARBA" id="ARBA00022692"/>
    </source>
</evidence>
<dbReference type="PIRSF" id="PIRSF029745">
    <property type="entry name" value="FhaC"/>
    <property type="match status" value="1"/>
</dbReference>
<dbReference type="Proteomes" id="UP000451565">
    <property type="component" value="Unassembled WGS sequence"/>
</dbReference>
<dbReference type="Pfam" id="PF03865">
    <property type="entry name" value="ShlB"/>
    <property type="match status" value="1"/>
</dbReference>
<keyword evidence="2" id="KW-0812">Transmembrane</keyword>
<keyword evidence="1" id="KW-1134">Transmembrane beta strand</keyword>
<keyword evidence="1" id="KW-0472">Membrane</keyword>
<name>A0A843YPX4_9BURK</name>
<dbReference type="InterPro" id="IPR013686">
    <property type="entry name" value="Polypept-transport_assoc_ShlB"/>
</dbReference>
<dbReference type="Pfam" id="PF08479">
    <property type="entry name" value="POTRA_2"/>
    <property type="match status" value="1"/>
</dbReference>
<accession>A0A843YPX4</accession>
<dbReference type="GO" id="GO:0008320">
    <property type="term" value="F:protein transmembrane transporter activity"/>
    <property type="evidence" value="ECO:0007669"/>
    <property type="project" value="TreeGrafter"/>
</dbReference>
<feature type="signal peptide" evidence="4">
    <location>
        <begin position="1"/>
        <end position="21"/>
    </location>
</feature>
<feature type="domain" description="ShlB POTRA" evidence="7">
    <location>
        <begin position="186"/>
        <end position="238"/>
    </location>
</feature>
<comment type="caution">
    <text evidence="8">The sequence shown here is derived from an EMBL/GenBank/DDBJ whole genome shotgun (WGS) entry which is preliminary data.</text>
</comment>
<feature type="chain" id="PRO_5032700166" evidence="4">
    <location>
        <begin position="22"/>
        <end position="594"/>
    </location>
</feature>
<evidence type="ECO:0000259" key="6">
    <source>
        <dbReference type="Pfam" id="PF08479"/>
    </source>
</evidence>
<dbReference type="Gene3D" id="2.40.160.50">
    <property type="entry name" value="membrane protein fhac: a member of the omp85/tpsb transporter family"/>
    <property type="match status" value="1"/>
</dbReference>
<dbReference type="GO" id="GO:0098046">
    <property type="term" value="C:type V protein secretion system complex"/>
    <property type="evidence" value="ECO:0007669"/>
    <property type="project" value="TreeGrafter"/>
</dbReference>
<dbReference type="GO" id="GO:0046819">
    <property type="term" value="P:protein secretion by the type V secretion system"/>
    <property type="evidence" value="ECO:0007669"/>
    <property type="project" value="TreeGrafter"/>
</dbReference>
<keyword evidence="3" id="KW-0998">Cell outer membrane</keyword>